<proteinExistence type="predicted"/>
<protein>
    <recommendedName>
        <fullName evidence="2">GTP 3',8-cyclase</fullName>
        <ecNumber evidence="2">4.1.99.22</ecNumber>
    </recommendedName>
</protein>
<dbReference type="EMBL" id="VDCI01000001">
    <property type="protein sequence ID" value="TNJ38155.1"/>
    <property type="molecule type" value="Genomic_DNA"/>
</dbReference>
<dbReference type="InterPro" id="IPR007197">
    <property type="entry name" value="rSAM"/>
</dbReference>
<organism evidence="15 16">
    <name type="scientific">Prosthecochloris vibrioformis</name>
    <name type="common">Chlorobium vibrioforme</name>
    <dbReference type="NCBI Taxonomy" id="1098"/>
    <lineage>
        <taxon>Bacteria</taxon>
        <taxon>Pseudomonadati</taxon>
        <taxon>Chlorobiota</taxon>
        <taxon>Chlorobiia</taxon>
        <taxon>Chlorobiales</taxon>
        <taxon>Chlorobiaceae</taxon>
        <taxon>Prosthecochloris</taxon>
    </lineage>
</organism>
<dbReference type="EC" id="4.1.99.22" evidence="2"/>
<dbReference type="InterPro" id="IPR058240">
    <property type="entry name" value="rSAM_sf"/>
</dbReference>
<dbReference type="PROSITE" id="PS01305">
    <property type="entry name" value="MOAA_NIFB_PQQE"/>
    <property type="match status" value="1"/>
</dbReference>
<dbReference type="UniPathway" id="UPA00344"/>
<keyword evidence="7" id="KW-0408">Iron</keyword>
<dbReference type="InterPro" id="IPR010505">
    <property type="entry name" value="MoaA_twitch"/>
</dbReference>
<evidence type="ECO:0000256" key="5">
    <source>
        <dbReference type="ARBA" id="ARBA00022723"/>
    </source>
</evidence>
<dbReference type="SFLD" id="SFLDG01386">
    <property type="entry name" value="main_SPASM_domain-containing"/>
    <property type="match status" value="1"/>
</dbReference>
<dbReference type="InterPro" id="IPR050105">
    <property type="entry name" value="MoCo_biosynth_MoaA/MoaC"/>
</dbReference>
<keyword evidence="3" id="KW-0004">4Fe-4S</keyword>
<keyword evidence="6" id="KW-0547">Nucleotide-binding</keyword>
<dbReference type="Proteomes" id="UP000309544">
    <property type="component" value="Unassembled WGS sequence"/>
</dbReference>
<dbReference type="SMART" id="SM00729">
    <property type="entry name" value="Elp3"/>
    <property type="match status" value="1"/>
</dbReference>
<dbReference type="SFLD" id="SFLDG01383">
    <property type="entry name" value="cyclic_pyranopterin_phosphate"/>
    <property type="match status" value="1"/>
</dbReference>
<dbReference type="AlphaFoldDB" id="A0A5C4S4E7"/>
<feature type="region of interest" description="Disordered" evidence="13">
    <location>
        <begin position="315"/>
        <end position="337"/>
    </location>
</feature>
<keyword evidence="5" id="KW-0479">Metal-binding</keyword>
<dbReference type="Pfam" id="PF06463">
    <property type="entry name" value="Mob_synth_C"/>
    <property type="match status" value="1"/>
</dbReference>
<dbReference type="CDD" id="cd21117">
    <property type="entry name" value="Twitch_MoaA"/>
    <property type="match status" value="1"/>
</dbReference>
<dbReference type="Gene3D" id="3.20.20.70">
    <property type="entry name" value="Aldolase class I"/>
    <property type="match status" value="1"/>
</dbReference>
<dbReference type="PROSITE" id="PS51918">
    <property type="entry name" value="RADICAL_SAM"/>
    <property type="match status" value="1"/>
</dbReference>
<dbReference type="InterPro" id="IPR006638">
    <property type="entry name" value="Elp3/MiaA/NifB-like_rSAM"/>
</dbReference>
<evidence type="ECO:0000256" key="4">
    <source>
        <dbReference type="ARBA" id="ARBA00022691"/>
    </source>
</evidence>
<evidence type="ECO:0000256" key="13">
    <source>
        <dbReference type="SAM" id="MobiDB-lite"/>
    </source>
</evidence>
<evidence type="ECO:0000256" key="8">
    <source>
        <dbReference type="ARBA" id="ARBA00023014"/>
    </source>
</evidence>
<dbReference type="RefSeq" id="WP_068868019.1">
    <property type="nucleotide sequence ID" value="NZ_VDCI01000001.1"/>
</dbReference>
<dbReference type="InterPro" id="IPR000385">
    <property type="entry name" value="MoaA_NifB_PqqE_Fe-S-bd_CS"/>
</dbReference>
<dbReference type="GO" id="GO:0061799">
    <property type="term" value="F:cyclic pyranopterin monophosphate synthase activity"/>
    <property type="evidence" value="ECO:0007669"/>
    <property type="project" value="TreeGrafter"/>
</dbReference>
<evidence type="ECO:0000256" key="9">
    <source>
        <dbReference type="ARBA" id="ARBA00023134"/>
    </source>
</evidence>
<evidence type="ECO:0000256" key="10">
    <source>
        <dbReference type="ARBA" id="ARBA00023150"/>
    </source>
</evidence>
<dbReference type="CDD" id="cd01335">
    <property type="entry name" value="Radical_SAM"/>
    <property type="match status" value="1"/>
</dbReference>
<dbReference type="GO" id="GO:0005525">
    <property type="term" value="F:GTP binding"/>
    <property type="evidence" value="ECO:0007669"/>
    <property type="project" value="UniProtKB-KW"/>
</dbReference>
<comment type="caution">
    <text evidence="15">The sequence shown here is derived from an EMBL/GenBank/DDBJ whole genome shotgun (WGS) entry which is preliminary data.</text>
</comment>
<keyword evidence="11" id="KW-0456">Lyase</keyword>
<evidence type="ECO:0000256" key="7">
    <source>
        <dbReference type="ARBA" id="ARBA00023004"/>
    </source>
</evidence>
<evidence type="ECO:0000313" key="16">
    <source>
        <dbReference type="Proteomes" id="UP000309544"/>
    </source>
</evidence>
<keyword evidence="10" id="KW-0501">Molybdenum cofactor biosynthesis</keyword>
<dbReference type="InterPro" id="IPR013483">
    <property type="entry name" value="MoaA"/>
</dbReference>
<dbReference type="SUPFAM" id="SSF102114">
    <property type="entry name" value="Radical SAM enzymes"/>
    <property type="match status" value="1"/>
</dbReference>
<keyword evidence="16" id="KW-1185">Reference proteome</keyword>
<sequence length="337" mass="37743">MSQPLSTGSTTNAELADRYGRKVDYLRLALTSRCNLRCVYCMREEHAEVVAPRNELSVQEVGRLLEVLAGMGVEKVRFTGGEPLLREDIVELVRLAKSTEGIRKVAITTNGLLLDRYADELLEAGLDALNFSLDTMDAQRYAEITRRDLYPRVESNLMRVLGHPGLEVKVNVLLMRGSNTDEIGRFVELTRERAVTVRFMELMPFDDHQIWRTGRFLGADKMLELLRQHYPAIESVRGTATEYFSFTLPGYRGSVALIPAFTRNFCSKCTRLRVTSGGRAMSCLYSREGTDLRPALMASDDGAALRELLQECVHQKPRDGREAGDGAPRTSMSEIGG</sequence>
<dbReference type="SFLD" id="SFLDS00029">
    <property type="entry name" value="Radical_SAM"/>
    <property type="match status" value="1"/>
</dbReference>
<dbReference type="PANTHER" id="PTHR22960">
    <property type="entry name" value="MOLYBDOPTERIN COFACTOR SYNTHESIS PROTEIN A"/>
    <property type="match status" value="1"/>
</dbReference>
<dbReference type="InterPro" id="IPR040064">
    <property type="entry name" value="MoaA-like"/>
</dbReference>
<evidence type="ECO:0000313" key="15">
    <source>
        <dbReference type="EMBL" id="TNJ38155.1"/>
    </source>
</evidence>
<dbReference type="GO" id="GO:0046872">
    <property type="term" value="F:metal ion binding"/>
    <property type="evidence" value="ECO:0007669"/>
    <property type="project" value="UniProtKB-KW"/>
</dbReference>
<evidence type="ECO:0000259" key="14">
    <source>
        <dbReference type="PROSITE" id="PS51918"/>
    </source>
</evidence>
<dbReference type="InterPro" id="IPR013785">
    <property type="entry name" value="Aldolase_TIM"/>
</dbReference>
<dbReference type="GO" id="GO:0051539">
    <property type="term" value="F:4 iron, 4 sulfur cluster binding"/>
    <property type="evidence" value="ECO:0007669"/>
    <property type="project" value="UniProtKB-KW"/>
</dbReference>
<dbReference type="Pfam" id="PF04055">
    <property type="entry name" value="Radical_SAM"/>
    <property type="match status" value="1"/>
</dbReference>
<keyword evidence="8" id="KW-0411">Iron-sulfur</keyword>
<evidence type="ECO:0000256" key="1">
    <source>
        <dbReference type="ARBA" id="ARBA00001966"/>
    </source>
</evidence>
<dbReference type="GO" id="GO:0061798">
    <property type="term" value="F:GTP 3',8'-cyclase activity"/>
    <property type="evidence" value="ECO:0007669"/>
    <property type="project" value="UniProtKB-EC"/>
</dbReference>
<keyword evidence="4" id="KW-0949">S-adenosyl-L-methionine</keyword>
<feature type="domain" description="Radical SAM core" evidence="14">
    <location>
        <begin position="18"/>
        <end position="232"/>
    </location>
</feature>
<keyword evidence="9" id="KW-0342">GTP-binding</keyword>
<accession>A0A5C4S4E7</accession>
<name>A0A5C4S4E7_PROVB</name>
<reference evidence="15 16" key="1">
    <citation type="submission" date="2019-05" db="EMBL/GenBank/DDBJ databases">
        <title>Draft Whole-Genome sequence of the green sulfur bacterium Prosthecochloris vibrioformis DSM 260.</title>
        <authorList>
            <person name="Meyer T.E."/>
            <person name="Kyndt J.A."/>
        </authorList>
    </citation>
    <scope>NUCLEOTIDE SEQUENCE [LARGE SCALE GENOMIC DNA]</scope>
    <source>
        <strain evidence="15 16">DSM 260</strain>
    </source>
</reference>
<evidence type="ECO:0000256" key="11">
    <source>
        <dbReference type="ARBA" id="ARBA00023239"/>
    </source>
</evidence>
<dbReference type="NCBIfam" id="TIGR02666">
    <property type="entry name" value="moaA"/>
    <property type="match status" value="1"/>
</dbReference>
<evidence type="ECO:0000256" key="2">
    <source>
        <dbReference type="ARBA" id="ARBA00012167"/>
    </source>
</evidence>
<evidence type="ECO:0000256" key="12">
    <source>
        <dbReference type="ARBA" id="ARBA00048697"/>
    </source>
</evidence>
<gene>
    <name evidence="15" type="primary">moaA</name>
    <name evidence="15" type="ORF">FGF68_00790</name>
</gene>
<dbReference type="PANTHER" id="PTHR22960:SF0">
    <property type="entry name" value="MOLYBDENUM COFACTOR BIOSYNTHESIS PROTEIN 1"/>
    <property type="match status" value="1"/>
</dbReference>
<comment type="catalytic activity">
    <reaction evidence="12">
        <text>GTP + AH2 + S-adenosyl-L-methionine = (8S)-3',8-cyclo-7,8-dihydroguanosine 5'-triphosphate + 5'-deoxyadenosine + L-methionine + A + H(+)</text>
        <dbReference type="Rhea" id="RHEA:49576"/>
        <dbReference type="ChEBI" id="CHEBI:13193"/>
        <dbReference type="ChEBI" id="CHEBI:15378"/>
        <dbReference type="ChEBI" id="CHEBI:17319"/>
        <dbReference type="ChEBI" id="CHEBI:17499"/>
        <dbReference type="ChEBI" id="CHEBI:37565"/>
        <dbReference type="ChEBI" id="CHEBI:57844"/>
        <dbReference type="ChEBI" id="CHEBI:59789"/>
        <dbReference type="ChEBI" id="CHEBI:131766"/>
        <dbReference type="EC" id="4.1.99.22"/>
    </reaction>
</comment>
<evidence type="ECO:0000256" key="6">
    <source>
        <dbReference type="ARBA" id="ARBA00022741"/>
    </source>
</evidence>
<feature type="compositionally biased region" description="Basic and acidic residues" evidence="13">
    <location>
        <begin position="315"/>
        <end position="324"/>
    </location>
</feature>
<comment type="cofactor">
    <cofactor evidence="1">
        <name>[4Fe-4S] cluster</name>
        <dbReference type="ChEBI" id="CHEBI:49883"/>
    </cofactor>
</comment>
<dbReference type="SFLD" id="SFLDG01067">
    <property type="entry name" value="SPASM/twitch_domain_containing"/>
    <property type="match status" value="1"/>
</dbReference>
<evidence type="ECO:0000256" key="3">
    <source>
        <dbReference type="ARBA" id="ARBA00022485"/>
    </source>
</evidence>
<dbReference type="GO" id="GO:0006777">
    <property type="term" value="P:Mo-molybdopterin cofactor biosynthetic process"/>
    <property type="evidence" value="ECO:0007669"/>
    <property type="project" value="UniProtKB-KW"/>
</dbReference>